<evidence type="ECO:0000313" key="7">
    <source>
        <dbReference type="Proteomes" id="UP000568106"/>
    </source>
</evidence>
<feature type="region of interest" description="Disordered" evidence="5">
    <location>
        <begin position="149"/>
        <end position="202"/>
    </location>
</feature>
<evidence type="ECO:0000256" key="3">
    <source>
        <dbReference type="ARBA" id="ARBA00022829"/>
    </source>
</evidence>
<feature type="compositionally biased region" description="Polar residues" evidence="5">
    <location>
        <begin position="169"/>
        <end position="183"/>
    </location>
</feature>
<keyword evidence="7" id="KW-1185">Reference proteome</keyword>
<dbReference type="Proteomes" id="UP000568106">
    <property type="component" value="Unassembled WGS sequence"/>
</dbReference>
<keyword evidence="2" id="KW-0132">Cell division</keyword>
<protein>
    <submittedName>
        <fullName evidence="6">Segregation and condensation protein B</fullName>
    </submittedName>
</protein>
<dbReference type="NCBIfam" id="TIGR00281">
    <property type="entry name" value="SMC-Scp complex subunit ScpB"/>
    <property type="match status" value="1"/>
</dbReference>
<dbReference type="InterPro" id="IPR036390">
    <property type="entry name" value="WH_DNA-bd_sf"/>
</dbReference>
<feature type="region of interest" description="Disordered" evidence="5">
    <location>
        <begin position="358"/>
        <end position="457"/>
    </location>
</feature>
<keyword evidence="4" id="KW-0131">Cell cycle</keyword>
<dbReference type="PANTHER" id="PTHR34298:SF2">
    <property type="entry name" value="SEGREGATION AND CONDENSATION PROTEIN B"/>
    <property type="match status" value="1"/>
</dbReference>
<dbReference type="EMBL" id="JACHDY010000004">
    <property type="protein sequence ID" value="MBB5318296.1"/>
    <property type="molecule type" value="Genomic_DNA"/>
</dbReference>
<evidence type="ECO:0000256" key="5">
    <source>
        <dbReference type="SAM" id="MobiDB-lite"/>
    </source>
</evidence>
<keyword evidence="3" id="KW-0159">Chromosome partition</keyword>
<dbReference type="InterPro" id="IPR005234">
    <property type="entry name" value="ScpB_csome_segregation"/>
</dbReference>
<evidence type="ECO:0000256" key="4">
    <source>
        <dbReference type="ARBA" id="ARBA00023306"/>
    </source>
</evidence>
<evidence type="ECO:0000256" key="1">
    <source>
        <dbReference type="ARBA" id="ARBA00022490"/>
    </source>
</evidence>
<name>A0A7W8MRX4_9BACT</name>
<proteinExistence type="predicted"/>
<feature type="compositionally biased region" description="Basic and acidic residues" evidence="5">
    <location>
        <begin position="71"/>
        <end position="87"/>
    </location>
</feature>
<dbReference type="Gene3D" id="1.10.10.10">
    <property type="entry name" value="Winged helix-like DNA-binding domain superfamily/Winged helix DNA-binding domain"/>
    <property type="match status" value="3"/>
</dbReference>
<dbReference type="GO" id="GO:0051304">
    <property type="term" value="P:chromosome separation"/>
    <property type="evidence" value="ECO:0007669"/>
    <property type="project" value="InterPro"/>
</dbReference>
<dbReference type="SUPFAM" id="SSF46785">
    <property type="entry name" value="Winged helix' DNA-binding domain"/>
    <property type="match status" value="2"/>
</dbReference>
<organism evidence="6 7">
    <name type="scientific">Tunturiibacter empetritectus</name>
    <dbReference type="NCBI Taxonomy" id="3069691"/>
    <lineage>
        <taxon>Bacteria</taxon>
        <taxon>Pseudomonadati</taxon>
        <taxon>Acidobacteriota</taxon>
        <taxon>Terriglobia</taxon>
        <taxon>Terriglobales</taxon>
        <taxon>Acidobacteriaceae</taxon>
        <taxon>Tunturiibacter</taxon>
    </lineage>
</organism>
<feature type="region of interest" description="Disordered" evidence="5">
    <location>
        <begin position="70"/>
        <end position="94"/>
    </location>
</feature>
<reference evidence="6" key="1">
    <citation type="submission" date="2020-08" db="EMBL/GenBank/DDBJ databases">
        <title>Genomic Encyclopedia of Type Strains, Phase IV (KMG-V): Genome sequencing to study the core and pangenomes of soil and plant-associated prokaryotes.</title>
        <authorList>
            <person name="Whitman W."/>
        </authorList>
    </citation>
    <scope>NUCLEOTIDE SEQUENCE [LARGE SCALE GENOMIC DNA]</scope>
    <source>
        <strain evidence="6">M8UP27</strain>
    </source>
</reference>
<evidence type="ECO:0000313" key="6">
    <source>
        <dbReference type="EMBL" id="MBB5318296.1"/>
    </source>
</evidence>
<evidence type="ECO:0000256" key="2">
    <source>
        <dbReference type="ARBA" id="ARBA00022618"/>
    </source>
</evidence>
<keyword evidence="1" id="KW-0963">Cytoplasm</keyword>
<feature type="compositionally biased region" description="Basic and acidic residues" evidence="5">
    <location>
        <begin position="361"/>
        <end position="379"/>
    </location>
</feature>
<feature type="compositionally biased region" description="Low complexity" evidence="5">
    <location>
        <begin position="385"/>
        <end position="410"/>
    </location>
</feature>
<sequence>MSLKAKIEAVIYASEEPVTLAQLAGLLGHEAQAELDHLDSAQHSLALDDAAGSLDEDDLNTEVLGPVSHQAEPHAQAEPHTQAEPHAEAQPQEDEFNARHAEELHRHLHEAAALEAAHARALREHAAADAAAMSTADDLEADFEADAKADREAPAQPGHPAESAAEYASQVSEASAATEQGSDSPAEPAPADKDEKKLAREAREKERRLREYFRTILDQLIADYATSERGLEIREVAGGYRFATKPEYHDAVRGFVKSLKPPLKLSLQALETLAVVAYKQPVTAPEVSEIRGVDSGGVLGSLMTRKLVATAGRKQVIGRPILYKTTRDFLLRFGLKDINELPSIEEFEKMAGELAEQEEIPMEHHAPESASDLEREKNQTEPQADGDSNGSNDSGGSNDSSGSETTGGETAADEAIVDGRLSGLPPNYDTDQVVDGEDSPALDAEIQSEQRHDSEEG</sequence>
<gene>
    <name evidence="6" type="ORF">HDF09_002993</name>
</gene>
<feature type="compositionally biased region" description="Basic and acidic residues" evidence="5">
    <location>
        <begin position="190"/>
        <end position="202"/>
    </location>
</feature>
<dbReference type="Pfam" id="PF04079">
    <property type="entry name" value="SMC_ScpB"/>
    <property type="match status" value="1"/>
</dbReference>
<feature type="compositionally biased region" description="Basic and acidic residues" evidence="5">
    <location>
        <begin position="448"/>
        <end position="457"/>
    </location>
</feature>
<accession>A0A7W8MRX4</accession>
<dbReference type="AlphaFoldDB" id="A0A7W8MRX4"/>
<dbReference type="InterPro" id="IPR036388">
    <property type="entry name" value="WH-like_DNA-bd_sf"/>
</dbReference>
<comment type="caution">
    <text evidence="6">The sequence shown here is derived from an EMBL/GenBank/DDBJ whole genome shotgun (WGS) entry which is preliminary data.</text>
</comment>
<dbReference type="PANTHER" id="PTHR34298">
    <property type="entry name" value="SEGREGATION AND CONDENSATION PROTEIN B"/>
    <property type="match status" value="1"/>
</dbReference>
<dbReference type="GO" id="GO:0051301">
    <property type="term" value="P:cell division"/>
    <property type="evidence" value="ECO:0007669"/>
    <property type="project" value="UniProtKB-KW"/>
</dbReference>